<accession>A0A2Y9MH64</accession>
<evidence type="ECO:0000256" key="1">
    <source>
        <dbReference type="ARBA" id="ARBA00004123"/>
    </source>
</evidence>
<sequence length="363" mass="41143">MSSCSSEVDVIRTRISTYDDGNTVLYAYEPNTAYFNNQGSVVSNTSCNEEQQKTILNVLTHCQVIYDAIQKLDKKFDVMHAKVTKINRFRVKSWLQSRKPLGYTFKDYNYLLSKKIRYQKMRKKRCLSPLPCPKSYSPTIPVQRPENDSESNPLEAPFESRMPLDLEQGLSLSPTVPSTYRRHSYQEYYSPEDPTQGSSSPEAHNTRSLFLDTQSTAVEPATVLTQSERSPAHSPAMMTYPALLENNRFSQAGSPLYVPTSFAPSSPVGSDPGVLKQSLPDDPSTWSVDEVILFLKYVDPQLSSALADLFMQHDIDGKALLLLKNDMMMKYMGLKLGTALKLCHYIEMLKDRQIPQQFKKCVN</sequence>
<evidence type="ECO:0000256" key="8">
    <source>
        <dbReference type="ARBA" id="ARBA00037060"/>
    </source>
</evidence>
<keyword evidence="4" id="KW-0597">Phosphoprotein</keyword>
<dbReference type="PANTHER" id="PTHR47305">
    <property type="entry name" value="BEN DOMAIN-CONTAINING PROTEIN 2"/>
    <property type="match status" value="1"/>
</dbReference>
<evidence type="ECO:0000313" key="13">
    <source>
        <dbReference type="RefSeq" id="XP_022418407.1"/>
    </source>
</evidence>
<name>A0A2Y9MH64_DELLE</name>
<evidence type="ECO:0000256" key="5">
    <source>
        <dbReference type="ARBA" id="ARBA00023015"/>
    </source>
</evidence>
<dbReference type="CDD" id="cd09578">
    <property type="entry name" value="SAM_Scm"/>
    <property type="match status" value="1"/>
</dbReference>
<evidence type="ECO:0000256" key="7">
    <source>
        <dbReference type="ARBA" id="ARBA00023242"/>
    </source>
</evidence>
<evidence type="ECO:0000256" key="2">
    <source>
        <dbReference type="ARBA" id="ARBA00008469"/>
    </source>
</evidence>
<keyword evidence="12" id="KW-1185">Reference proteome</keyword>
<dbReference type="SMART" id="SM00454">
    <property type="entry name" value="SAM"/>
    <property type="match status" value="1"/>
</dbReference>
<keyword evidence="5" id="KW-0805">Transcription regulation</keyword>
<evidence type="ECO:0000256" key="9">
    <source>
        <dbReference type="ARBA" id="ARBA00040639"/>
    </source>
</evidence>
<keyword evidence="3" id="KW-0678">Repressor</keyword>
<organism evidence="12 13">
    <name type="scientific">Delphinapterus leucas</name>
    <name type="common">Beluga whale</name>
    <dbReference type="NCBI Taxonomy" id="9749"/>
    <lineage>
        <taxon>Eukaryota</taxon>
        <taxon>Metazoa</taxon>
        <taxon>Chordata</taxon>
        <taxon>Craniata</taxon>
        <taxon>Vertebrata</taxon>
        <taxon>Euteleostomi</taxon>
        <taxon>Mammalia</taxon>
        <taxon>Eutheria</taxon>
        <taxon>Laurasiatheria</taxon>
        <taxon>Artiodactyla</taxon>
        <taxon>Whippomorpha</taxon>
        <taxon>Cetacea</taxon>
        <taxon>Odontoceti</taxon>
        <taxon>Monodontidae</taxon>
        <taxon>Delphinapterus</taxon>
    </lineage>
</organism>
<gene>
    <name evidence="13 14" type="primary">SCML1</name>
</gene>
<proteinExistence type="inferred from homology"/>
<keyword evidence="6" id="KW-0804">Transcription</keyword>
<dbReference type="KEGG" id="dle:111168911"/>
<dbReference type="RefSeq" id="XP_022418407.1">
    <property type="nucleotide sequence ID" value="XM_022562699.2"/>
</dbReference>
<evidence type="ECO:0000256" key="6">
    <source>
        <dbReference type="ARBA" id="ARBA00023163"/>
    </source>
</evidence>
<feature type="region of interest" description="Disordered" evidence="10">
    <location>
        <begin position="137"/>
        <end position="157"/>
    </location>
</feature>
<dbReference type="AlphaFoldDB" id="A0A2Y9MH64"/>
<keyword evidence="7" id="KW-0539">Nucleus</keyword>
<dbReference type="GO" id="GO:0005634">
    <property type="term" value="C:nucleus"/>
    <property type="evidence" value="ECO:0007669"/>
    <property type="project" value="UniProtKB-SubCell"/>
</dbReference>
<evidence type="ECO:0000259" key="11">
    <source>
        <dbReference type="SMART" id="SM00454"/>
    </source>
</evidence>
<dbReference type="InterPro" id="IPR013761">
    <property type="entry name" value="SAM/pointed_sf"/>
</dbReference>
<comment type="subcellular location">
    <subcellularLocation>
        <location evidence="1">Nucleus</location>
    </subcellularLocation>
</comment>
<dbReference type="Pfam" id="PF00536">
    <property type="entry name" value="SAM_1"/>
    <property type="match status" value="1"/>
</dbReference>
<dbReference type="InterPro" id="IPR047531">
    <property type="entry name" value="SAM_Scm-like"/>
</dbReference>
<dbReference type="STRING" id="9749.A0A2Y9MH64"/>
<evidence type="ECO:0000256" key="3">
    <source>
        <dbReference type="ARBA" id="ARBA00022491"/>
    </source>
</evidence>
<evidence type="ECO:0000313" key="12">
    <source>
        <dbReference type="Proteomes" id="UP000248483"/>
    </source>
</evidence>
<dbReference type="CTD" id="6322"/>
<evidence type="ECO:0000313" key="14">
    <source>
        <dbReference type="RefSeq" id="XP_022418408.1"/>
    </source>
</evidence>
<dbReference type="SUPFAM" id="SSF47769">
    <property type="entry name" value="SAM/Pointed domain"/>
    <property type="match status" value="1"/>
</dbReference>
<dbReference type="Proteomes" id="UP000248483">
    <property type="component" value="Unplaced"/>
</dbReference>
<protein>
    <recommendedName>
        <fullName evidence="9">Sex comb on midleg-like protein 1</fullName>
    </recommendedName>
</protein>
<comment type="function">
    <text evidence="8">Putative Polycomb group (PcG) protein. PcG proteins act by forming multiprotein complexes, which are required to maintain the transcriptionally repressive state of homeotic genes throughout development. May be involved in spermatogenesis during sexual maturation.</text>
</comment>
<dbReference type="PANTHER" id="PTHR47305:SF2">
    <property type="entry name" value="SAM DOMAIN-CONTAINING PROTEIN"/>
    <property type="match status" value="1"/>
</dbReference>
<dbReference type="InterPro" id="IPR001660">
    <property type="entry name" value="SAM"/>
</dbReference>
<evidence type="ECO:0000256" key="10">
    <source>
        <dbReference type="SAM" id="MobiDB-lite"/>
    </source>
</evidence>
<evidence type="ECO:0000256" key="4">
    <source>
        <dbReference type="ARBA" id="ARBA00022553"/>
    </source>
</evidence>
<dbReference type="Gene3D" id="1.10.150.50">
    <property type="entry name" value="Transcription Factor, Ets-1"/>
    <property type="match status" value="1"/>
</dbReference>
<feature type="domain" description="SAM" evidence="11">
    <location>
        <begin position="283"/>
        <end position="352"/>
    </location>
</feature>
<dbReference type="GeneID" id="111168911"/>
<comment type="similarity">
    <text evidence="2">Belongs to the SCM family.</text>
</comment>
<reference evidence="13 14" key="1">
    <citation type="submission" date="2025-04" db="UniProtKB">
        <authorList>
            <consortium name="RefSeq"/>
        </authorList>
    </citation>
    <scope>IDENTIFICATION</scope>
    <source>
        <tissue evidence="13 14">Blood</tissue>
    </source>
</reference>
<dbReference type="RefSeq" id="XP_022418408.1">
    <property type="nucleotide sequence ID" value="XM_022562700.2"/>
</dbReference>